<dbReference type="PANTHER" id="PTHR45982">
    <property type="entry name" value="REGULATOR OF CHROMOSOME CONDENSATION"/>
    <property type="match status" value="1"/>
</dbReference>
<evidence type="ECO:0000256" key="1">
    <source>
        <dbReference type="SAM" id="SignalP"/>
    </source>
</evidence>
<feature type="domain" description="FlgD/Vpr Ig-like" evidence="2">
    <location>
        <begin position="514"/>
        <end position="571"/>
    </location>
</feature>
<dbReference type="Pfam" id="PF13540">
    <property type="entry name" value="RCC1_2"/>
    <property type="match status" value="3"/>
</dbReference>
<organism evidence="3 4">
    <name type="scientific">Eiseniibacteriota bacterium</name>
    <dbReference type="NCBI Taxonomy" id="2212470"/>
    <lineage>
        <taxon>Bacteria</taxon>
        <taxon>Candidatus Eiseniibacteriota</taxon>
    </lineage>
</organism>
<name>A0A948RY90_UNCEI</name>
<dbReference type="Proteomes" id="UP000777784">
    <property type="component" value="Unassembled WGS sequence"/>
</dbReference>
<dbReference type="GO" id="GO:0005737">
    <property type="term" value="C:cytoplasm"/>
    <property type="evidence" value="ECO:0007669"/>
    <property type="project" value="TreeGrafter"/>
</dbReference>
<dbReference type="PANTHER" id="PTHR45982:SF1">
    <property type="entry name" value="REGULATOR OF CHROMOSOME CONDENSATION"/>
    <property type="match status" value="1"/>
</dbReference>
<accession>A0A948RY90</accession>
<dbReference type="AlphaFoldDB" id="A0A948RY90"/>
<feature type="chain" id="PRO_5037107036" description="FlgD/Vpr Ig-like domain-containing protein" evidence="1">
    <location>
        <begin position="21"/>
        <end position="587"/>
    </location>
</feature>
<evidence type="ECO:0000259" key="2">
    <source>
        <dbReference type="Pfam" id="PF13860"/>
    </source>
</evidence>
<comment type="caution">
    <text evidence="3">The sequence shown here is derived from an EMBL/GenBank/DDBJ whole genome shotgun (WGS) entry which is preliminary data.</text>
</comment>
<gene>
    <name evidence="3" type="ORF">KJ970_12735</name>
</gene>
<protein>
    <recommendedName>
        <fullName evidence="2">FlgD/Vpr Ig-like domain-containing protein</fullName>
    </recommendedName>
</protein>
<dbReference type="InterPro" id="IPR051553">
    <property type="entry name" value="Ran_GTPase-activating"/>
</dbReference>
<dbReference type="InterPro" id="IPR000408">
    <property type="entry name" value="Reg_chr_condens"/>
</dbReference>
<dbReference type="EMBL" id="JAHJDP010000077">
    <property type="protein sequence ID" value="MBU2691784.1"/>
    <property type="molecule type" value="Genomic_DNA"/>
</dbReference>
<evidence type="ECO:0000313" key="4">
    <source>
        <dbReference type="Proteomes" id="UP000777784"/>
    </source>
</evidence>
<keyword evidence="1" id="KW-0732">Signal</keyword>
<dbReference type="InterPro" id="IPR025965">
    <property type="entry name" value="FlgD/Vpr_Ig-like"/>
</dbReference>
<evidence type="ECO:0000313" key="3">
    <source>
        <dbReference type="EMBL" id="MBU2691784.1"/>
    </source>
</evidence>
<dbReference type="PROSITE" id="PS00626">
    <property type="entry name" value="RCC1_2"/>
    <property type="match status" value="2"/>
</dbReference>
<dbReference type="PROSITE" id="PS50012">
    <property type="entry name" value="RCC1_3"/>
    <property type="match status" value="3"/>
</dbReference>
<dbReference type="GO" id="GO:0005085">
    <property type="term" value="F:guanyl-nucleotide exchange factor activity"/>
    <property type="evidence" value="ECO:0007669"/>
    <property type="project" value="TreeGrafter"/>
</dbReference>
<reference evidence="3" key="1">
    <citation type="submission" date="2021-05" db="EMBL/GenBank/DDBJ databases">
        <title>Energy efficiency and biological interactions define the core microbiome of deep oligotrophic groundwater.</title>
        <authorList>
            <person name="Mehrshad M."/>
            <person name="Lopez-Fernandez M."/>
            <person name="Bell E."/>
            <person name="Bernier-Latmani R."/>
            <person name="Bertilsson S."/>
            <person name="Dopson M."/>
        </authorList>
    </citation>
    <scope>NUCLEOTIDE SEQUENCE</scope>
    <source>
        <strain evidence="3">Modern_marine.mb.64</strain>
    </source>
</reference>
<dbReference type="Pfam" id="PF13860">
    <property type="entry name" value="FlgD_ig"/>
    <property type="match status" value="1"/>
</dbReference>
<feature type="signal peptide" evidence="1">
    <location>
        <begin position="1"/>
        <end position="20"/>
    </location>
</feature>
<sequence>MRVILYACLYLLLAASVAFAGPNAGVTLAIQGNVLGVETNGDPCGAIDIPEHCDDLNPSALPDSNGISWYLVVVVSPPGNTPNFNTVIFGLGVFNMADNYIGYTGACVPGALEIHTSGWPGPGEGTAVSWSPDCLYGYMEPVYYFGTYNYGGVIPLGPHPVGPSGVVDCTSDPREDSIQGFGEIEGENPACPSDPPDPSDATIVTWGDCTSGQCEIPDSNAICTTVAAGTKHSLALKSDGSIMAWGQNSYGECDVPAPNADFVAVAGGQNRSLGIKSDSTIVAWGDCGDCYVPLNAHYVAVAAGLDFFAPESQGHTLALKSYGPIVAWGTNDYGQCDVPEPNADFVAVAAGDNFSLGLKSDGSIAAWGRNYYHQCDVPEPNTDFVAMAAGYEHSLGLKSDGSIVAWGWDHYGQCNVPAPNADFVAVAGGRLQSLGLKSDGSIVAWGWNFYHQCDVPEPNADFVAMALGQLHSVGIKSLPVASAQDPQPVRNSKVPNIAIHSLAPNPFHRSVELALESRVSYPMMMTVHDLSGRLVRVIPLGALEPGLHRVRWDGCNGSGATVSDGMYWIRLNNAVETSEAVKVILIR</sequence>
<dbReference type="InterPro" id="IPR009091">
    <property type="entry name" value="RCC1/BLIP-II"/>
</dbReference>
<dbReference type="Gene3D" id="2.60.40.4070">
    <property type="match status" value="1"/>
</dbReference>
<proteinExistence type="predicted"/>
<dbReference type="SUPFAM" id="SSF50985">
    <property type="entry name" value="RCC1/BLIP-II"/>
    <property type="match status" value="1"/>
</dbReference>
<dbReference type="Gene3D" id="2.130.10.30">
    <property type="entry name" value="Regulator of chromosome condensation 1/beta-lactamase-inhibitor protein II"/>
    <property type="match status" value="2"/>
</dbReference>